<dbReference type="Pfam" id="PF19586">
    <property type="entry name" value="DUF6093"/>
    <property type="match status" value="1"/>
</dbReference>
<evidence type="ECO:0000313" key="2">
    <source>
        <dbReference type="Proteomes" id="UP000267128"/>
    </source>
</evidence>
<dbReference type="EMBL" id="RJSE01000001">
    <property type="protein sequence ID" value="RNL66245.1"/>
    <property type="molecule type" value="Genomic_DNA"/>
</dbReference>
<evidence type="ECO:0000313" key="1">
    <source>
        <dbReference type="EMBL" id="RNL66245.1"/>
    </source>
</evidence>
<reference evidence="1 2" key="1">
    <citation type="submission" date="2018-11" db="EMBL/GenBank/DDBJ databases">
        <authorList>
            <person name="Li F."/>
        </authorList>
    </citation>
    <scope>NUCLEOTIDE SEQUENCE [LARGE SCALE GENOMIC DNA]</scope>
    <source>
        <strain evidence="1 2">Gsoil 097</strain>
    </source>
</reference>
<dbReference type="Proteomes" id="UP000267128">
    <property type="component" value="Unassembled WGS sequence"/>
</dbReference>
<comment type="caution">
    <text evidence="1">The sequence shown here is derived from an EMBL/GenBank/DDBJ whole genome shotgun (WGS) entry which is preliminary data.</text>
</comment>
<accession>A0A3N0CS25</accession>
<name>A0A3N0CS25_9ACTN</name>
<organism evidence="1 2">
    <name type="scientific">Nocardioides marmoriginsengisoli</name>
    <dbReference type="NCBI Taxonomy" id="661483"/>
    <lineage>
        <taxon>Bacteria</taxon>
        <taxon>Bacillati</taxon>
        <taxon>Actinomycetota</taxon>
        <taxon>Actinomycetes</taxon>
        <taxon>Propionibacteriales</taxon>
        <taxon>Nocardioidaceae</taxon>
        <taxon>Nocardioides</taxon>
    </lineage>
</organism>
<sequence>MFTAAELAEHQADAESLMTLCLTLFRPTGTFTQDPDGYEVPDYEDMGQVRGKIQSGSAQGRDTATRYLRIGDVERPVLEAGLHVPISAAIPKPGRQRGHGWEYEVTSVGCADDPALLGRRYLVVEVPAKSFATARRLDVVEVTD</sequence>
<dbReference type="AlphaFoldDB" id="A0A3N0CS25"/>
<proteinExistence type="predicted"/>
<dbReference type="InterPro" id="IPR046075">
    <property type="entry name" value="DUF6093"/>
</dbReference>
<gene>
    <name evidence="1" type="ORF">EFK50_01055</name>
</gene>
<dbReference type="OrthoDB" id="5122733at2"/>
<keyword evidence="2" id="KW-1185">Reference proteome</keyword>
<dbReference type="RefSeq" id="WP_123225690.1">
    <property type="nucleotide sequence ID" value="NZ_RJSE01000001.1"/>
</dbReference>
<protein>
    <submittedName>
        <fullName evidence="1">Uncharacterized protein</fullName>
    </submittedName>
</protein>